<evidence type="ECO:0000256" key="1">
    <source>
        <dbReference type="ARBA" id="ARBA00009981"/>
    </source>
</evidence>
<gene>
    <name evidence="3" type="ORF">CRENPOLYSF2_670012</name>
</gene>
<evidence type="ECO:0000313" key="4">
    <source>
        <dbReference type="Proteomes" id="UP000195442"/>
    </source>
</evidence>
<evidence type="ECO:0000256" key="2">
    <source>
        <dbReference type="RuleBase" id="RU362080"/>
    </source>
</evidence>
<dbReference type="RefSeq" id="WP_087148329.1">
    <property type="nucleotide sequence ID" value="NZ_FUKJ01000432.1"/>
</dbReference>
<organism evidence="3 4">
    <name type="scientific">Crenothrix polyspora</name>
    <dbReference type="NCBI Taxonomy" id="360316"/>
    <lineage>
        <taxon>Bacteria</taxon>
        <taxon>Pseudomonadati</taxon>
        <taxon>Pseudomonadota</taxon>
        <taxon>Gammaproteobacteria</taxon>
        <taxon>Methylococcales</taxon>
        <taxon>Crenotrichaceae</taxon>
        <taxon>Crenothrix</taxon>
    </lineage>
</organism>
<evidence type="ECO:0000313" key="3">
    <source>
        <dbReference type="EMBL" id="SJM95666.1"/>
    </source>
</evidence>
<protein>
    <recommendedName>
        <fullName evidence="2">Antitoxin</fullName>
    </recommendedName>
</protein>
<proteinExistence type="inferred from homology"/>
<dbReference type="EMBL" id="FUKJ01000432">
    <property type="protein sequence ID" value="SJM95666.1"/>
    <property type="molecule type" value="Genomic_DNA"/>
</dbReference>
<dbReference type="AlphaFoldDB" id="A0A1R4HHF1"/>
<accession>A0A1R4HHF1</accession>
<reference evidence="4" key="1">
    <citation type="submission" date="2017-02" db="EMBL/GenBank/DDBJ databases">
        <authorList>
            <person name="Daims H."/>
        </authorList>
    </citation>
    <scope>NUCLEOTIDE SEQUENCE [LARGE SCALE GENOMIC DNA]</scope>
</reference>
<keyword evidence="4" id="KW-1185">Reference proteome</keyword>
<sequence>MSISSEDIIPFGQVRAKFTQLAEKVHAGQEKIITRNGESYIALVAAEKLDYYHRLEQENIHLLLMQEVVQGLDDVEANRLFEVSDLRKKYGR</sequence>
<dbReference type="OrthoDB" id="5405563at2"/>
<comment type="similarity">
    <text evidence="1 2">Belongs to the phD/YefM antitoxin family.</text>
</comment>
<dbReference type="Proteomes" id="UP000195442">
    <property type="component" value="Unassembled WGS sequence"/>
</dbReference>
<dbReference type="Gene3D" id="3.40.1620.10">
    <property type="entry name" value="YefM-like domain"/>
    <property type="match status" value="1"/>
</dbReference>
<dbReference type="Pfam" id="PF02604">
    <property type="entry name" value="PhdYeFM_antitox"/>
    <property type="match status" value="1"/>
</dbReference>
<dbReference type="InterPro" id="IPR006442">
    <property type="entry name" value="Antitoxin_Phd/YefM"/>
</dbReference>
<name>A0A1R4HHF1_9GAMM</name>
<dbReference type="InterPro" id="IPR036165">
    <property type="entry name" value="YefM-like_sf"/>
</dbReference>
<comment type="function">
    <text evidence="2">Antitoxin component of a type II toxin-antitoxin (TA) system.</text>
</comment>
<dbReference type="SUPFAM" id="SSF143120">
    <property type="entry name" value="YefM-like"/>
    <property type="match status" value="1"/>
</dbReference>